<evidence type="ECO:0000313" key="10">
    <source>
        <dbReference type="Proteomes" id="UP001154240"/>
    </source>
</evidence>
<keyword evidence="7" id="KW-0812">Transmembrane</keyword>
<keyword evidence="10" id="KW-1185">Reference proteome</keyword>
<dbReference type="PRINTS" id="PR00162">
    <property type="entry name" value="RIESKE"/>
</dbReference>
<name>A0A9X4RQT4_9BACT</name>
<dbReference type="Pfam" id="PF00355">
    <property type="entry name" value="Rieske"/>
    <property type="match status" value="1"/>
</dbReference>
<keyword evidence="7" id="KW-1133">Transmembrane helix</keyword>
<feature type="domain" description="Rieske" evidence="8">
    <location>
        <begin position="48"/>
        <end position="138"/>
    </location>
</feature>
<evidence type="ECO:0000256" key="6">
    <source>
        <dbReference type="ARBA" id="ARBA00034078"/>
    </source>
</evidence>
<protein>
    <submittedName>
        <fullName evidence="9">Rieske 2Fe-2S domain-containing protein</fullName>
    </submittedName>
</protein>
<evidence type="ECO:0000256" key="7">
    <source>
        <dbReference type="SAM" id="Phobius"/>
    </source>
</evidence>
<dbReference type="GO" id="GO:0046872">
    <property type="term" value="F:metal ion binding"/>
    <property type="evidence" value="ECO:0007669"/>
    <property type="project" value="UniProtKB-KW"/>
</dbReference>
<dbReference type="Proteomes" id="UP001154240">
    <property type="component" value="Unassembled WGS sequence"/>
</dbReference>
<dbReference type="InterPro" id="IPR014349">
    <property type="entry name" value="Rieske_Fe-S_prot"/>
</dbReference>
<sequence length="145" mass="16508">MADAPQENEPFSRRMFLAGSWSWLRWAAGGMLVYPLFRFLGYRTPKQPRIVKVHKIVPVGGFVLEHDFVLFVGESGPWAVSRKCTHLGCRLNFQEKEGLLVCPCHHSRFSKDGVRISGPAKKDLPRFQVATVREDKDGKGYLVTY</sequence>
<keyword evidence="5" id="KW-1015">Disulfide bond</keyword>
<reference evidence="9" key="2">
    <citation type="submission" date="2022-10" db="EMBL/GenBank/DDBJ databases">
        <authorList>
            <person name="Aronson H.S."/>
        </authorList>
    </citation>
    <scope>NUCLEOTIDE SEQUENCE</scope>
    <source>
        <strain evidence="9">RS19-109</strain>
    </source>
</reference>
<dbReference type="PANTHER" id="PTHR10134">
    <property type="entry name" value="CYTOCHROME B-C1 COMPLEX SUBUNIT RIESKE, MITOCHONDRIAL"/>
    <property type="match status" value="1"/>
</dbReference>
<keyword evidence="4" id="KW-0411">Iron-sulfur</keyword>
<dbReference type="GO" id="GO:0051537">
    <property type="term" value="F:2 iron, 2 sulfur cluster binding"/>
    <property type="evidence" value="ECO:0007669"/>
    <property type="project" value="UniProtKB-KW"/>
</dbReference>
<dbReference type="InterPro" id="IPR005805">
    <property type="entry name" value="Rieske_Fe-S_prot_C"/>
</dbReference>
<evidence type="ECO:0000256" key="4">
    <source>
        <dbReference type="ARBA" id="ARBA00023014"/>
    </source>
</evidence>
<dbReference type="AlphaFoldDB" id="A0A9X4RQT4"/>
<gene>
    <name evidence="9" type="ORF">OLX77_10450</name>
</gene>
<keyword evidence="7" id="KW-0472">Membrane</keyword>
<evidence type="ECO:0000256" key="5">
    <source>
        <dbReference type="ARBA" id="ARBA00023157"/>
    </source>
</evidence>
<accession>A0A9X4RQT4</accession>
<evidence type="ECO:0000256" key="2">
    <source>
        <dbReference type="ARBA" id="ARBA00022723"/>
    </source>
</evidence>
<dbReference type="Gene3D" id="2.102.10.10">
    <property type="entry name" value="Rieske [2Fe-2S] iron-sulphur domain"/>
    <property type="match status" value="1"/>
</dbReference>
<keyword evidence="2" id="KW-0479">Metal-binding</keyword>
<feature type="transmembrane region" description="Helical" evidence="7">
    <location>
        <begin position="23"/>
        <end position="40"/>
    </location>
</feature>
<comment type="caution">
    <text evidence="9">The sequence shown here is derived from an EMBL/GenBank/DDBJ whole genome shotgun (WGS) entry which is preliminary data.</text>
</comment>
<evidence type="ECO:0000256" key="3">
    <source>
        <dbReference type="ARBA" id="ARBA00023004"/>
    </source>
</evidence>
<proteinExistence type="predicted"/>
<evidence type="ECO:0000256" key="1">
    <source>
        <dbReference type="ARBA" id="ARBA00022714"/>
    </source>
</evidence>
<dbReference type="RefSeq" id="WP_307633539.1">
    <property type="nucleotide sequence ID" value="NZ_JAPHEH010000001.1"/>
</dbReference>
<dbReference type="SUPFAM" id="SSF50022">
    <property type="entry name" value="ISP domain"/>
    <property type="match status" value="1"/>
</dbReference>
<organism evidence="9 10">
    <name type="scientific">Thiovibrio frasassiensis</name>
    <dbReference type="NCBI Taxonomy" id="2984131"/>
    <lineage>
        <taxon>Bacteria</taxon>
        <taxon>Pseudomonadati</taxon>
        <taxon>Thermodesulfobacteriota</taxon>
        <taxon>Desulfobulbia</taxon>
        <taxon>Desulfobulbales</taxon>
        <taxon>Thiovibrionaceae</taxon>
        <taxon>Thiovibrio</taxon>
    </lineage>
</organism>
<reference evidence="9" key="1">
    <citation type="journal article" date="2022" name="bioRxiv">
        <title>Thiovibrio frasassiensisgen. nov., sp. nov., an autotrophic, elemental sulfur disproportionating bacterium isolated from sulfidic karst sediment, and proposal of Thiovibrionaceae fam. nov.</title>
        <authorList>
            <person name="Aronson H."/>
            <person name="Thomas C."/>
            <person name="Bhattacharyya M."/>
            <person name="Eckstein S."/>
            <person name="Jensen S."/>
            <person name="Barco R."/>
            <person name="Macalady J."/>
            <person name="Amend J."/>
        </authorList>
    </citation>
    <scope>NUCLEOTIDE SEQUENCE</scope>
    <source>
        <strain evidence="9">RS19-109</strain>
    </source>
</reference>
<keyword evidence="3" id="KW-0408">Iron</keyword>
<evidence type="ECO:0000313" key="9">
    <source>
        <dbReference type="EMBL" id="MDG4476572.1"/>
    </source>
</evidence>
<dbReference type="InterPro" id="IPR017941">
    <property type="entry name" value="Rieske_2Fe-2S"/>
</dbReference>
<keyword evidence="1" id="KW-0001">2Fe-2S</keyword>
<evidence type="ECO:0000259" key="8">
    <source>
        <dbReference type="PROSITE" id="PS51296"/>
    </source>
</evidence>
<dbReference type="PROSITE" id="PS51296">
    <property type="entry name" value="RIESKE"/>
    <property type="match status" value="1"/>
</dbReference>
<dbReference type="GO" id="GO:0016020">
    <property type="term" value="C:membrane"/>
    <property type="evidence" value="ECO:0007669"/>
    <property type="project" value="InterPro"/>
</dbReference>
<dbReference type="InterPro" id="IPR036922">
    <property type="entry name" value="Rieske_2Fe-2S_sf"/>
</dbReference>
<dbReference type="CDD" id="cd03467">
    <property type="entry name" value="Rieske"/>
    <property type="match status" value="1"/>
</dbReference>
<dbReference type="EMBL" id="JAPHEH010000001">
    <property type="protein sequence ID" value="MDG4476572.1"/>
    <property type="molecule type" value="Genomic_DNA"/>
</dbReference>
<comment type="cofactor">
    <cofactor evidence="6">
        <name>[2Fe-2S] cluster</name>
        <dbReference type="ChEBI" id="CHEBI:190135"/>
    </cofactor>
</comment>